<evidence type="ECO:0000256" key="5">
    <source>
        <dbReference type="ARBA" id="ARBA00022438"/>
    </source>
</evidence>
<keyword evidence="6" id="KW-0645">Protease</keyword>
<organism evidence="10">
    <name type="scientific">marine metagenome</name>
    <dbReference type="NCBI Taxonomy" id="408172"/>
    <lineage>
        <taxon>unclassified sequences</taxon>
        <taxon>metagenomes</taxon>
        <taxon>ecological metagenomes</taxon>
    </lineage>
</organism>
<evidence type="ECO:0000256" key="3">
    <source>
        <dbReference type="ARBA" id="ARBA00001947"/>
    </source>
</evidence>
<accession>A0A381TPV0</accession>
<keyword evidence="5" id="KW-0031">Aminopeptidase</keyword>
<evidence type="ECO:0000256" key="8">
    <source>
        <dbReference type="ARBA" id="ARBA00022801"/>
    </source>
</evidence>
<evidence type="ECO:0000256" key="6">
    <source>
        <dbReference type="ARBA" id="ARBA00022670"/>
    </source>
</evidence>
<dbReference type="InterPro" id="IPR035097">
    <property type="entry name" value="M29_N-terminal"/>
</dbReference>
<evidence type="ECO:0000256" key="9">
    <source>
        <dbReference type="ARBA" id="ARBA00023049"/>
    </source>
</evidence>
<dbReference type="Gene3D" id="3.40.1830.10">
    <property type="entry name" value="Thermophilic metalloprotease (M29)"/>
    <property type="match status" value="1"/>
</dbReference>
<dbReference type="SUPFAM" id="SSF144052">
    <property type="entry name" value="Thermophilic metalloprotease-like"/>
    <property type="match status" value="1"/>
</dbReference>
<sequence>MLDSRWEQLADILVNYSTSTGPGERVLITMMETDTWPLARAVHSAVIKVGAHPHIEFQSTLLQRDLMQGGDPEQFDSAHELQQKGMQWADVYIGLRGAANPHELNGIKPERITAFRKSLGKVSALRTEKTRWVLVRVPNAAFAQQAGLSTDEMMEFFFDATLLDWQEESKRYDAIREFMQTTEEVRIVGTGTDLSFKTTGRKYLIDDGHINMPGGEIYTAPTDDSAEGYITFEFPAVFAGQFIEGIRLRFSKGEVVEASANKNEALLLELLEMDDGAKRIGEFGVGANYGISRYCYDLLFDEKIGGTVHIALGRAYPECGGINQSAFHWDLIKDLREEGVLYLDGKKIIEKGQFLI</sequence>
<dbReference type="GO" id="GO:0004177">
    <property type="term" value="F:aminopeptidase activity"/>
    <property type="evidence" value="ECO:0007669"/>
    <property type="project" value="UniProtKB-KW"/>
</dbReference>
<dbReference type="GO" id="GO:0008237">
    <property type="term" value="F:metallopeptidase activity"/>
    <property type="evidence" value="ECO:0007669"/>
    <property type="project" value="UniProtKB-KW"/>
</dbReference>
<dbReference type="AlphaFoldDB" id="A0A381TPV0"/>
<gene>
    <name evidence="10" type="ORF">METZ01_LOCUS70966</name>
</gene>
<keyword evidence="7" id="KW-0479">Metal-binding</keyword>
<dbReference type="GO" id="GO:0006508">
    <property type="term" value="P:proteolysis"/>
    <property type="evidence" value="ECO:0007669"/>
    <property type="project" value="UniProtKB-KW"/>
</dbReference>
<evidence type="ECO:0000256" key="4">
    <source>
        <dbReference type="ARBA" id="ARBA00008236"/>
    </source>
</evidence>
<name>A0A381TPV0_9ZZZZ</name>
<dbReference type="EMBL" id="UINC01004964">
    <property type="protein sequence ID" value="SVA18112.1"/>
    <property type="molecule type" value="Genomic_DNA"/>
</dbReference>
<reference evidence="10" key="1">
    <citation type="submission" date="2018-05" db="EMBL/GenBank/DDBJ databases">
        <authorList>
            <person name="Lanie J.A."/>
            <person name="Ng W.-L."/>
            <person name="Kazmierczak K.M."/>
            <person name="Andrzejewski T.M."/>
            <person name="Davidsen T.M."/>
            <person name="Wayne K.J."/>
            <person name="Tettelin H."/>
            <person name="Glass J.I."/>
            <person name="Rusch D."/>
            <person name="Podicherti R."/>
            <person name="Tsui H.-C.T."/>
            <person name="Winkler M.E."/>
        </authorList>
    </citation>
    <scope>NUCLEOTIDE SEQUENCE</scope>
</reference>
<comment type="cofactor">
    <cofactor evidence="1">
        <name>Co(2+)</name>
        <dbReference type="ChEBI" id="CHEBI:48828"/>
    </cofactor>
</comment>
<protein>
    <recommendedName>
        <fullName evidence="11">Aminopeptidase</fullName>
    </recommendedName>
</protein>
<comment type="similarity">
    <text evidence="4">Belongs to the peptidase M29 family.</text>
</comment>
<dbReference type="InterPro" id="IPR000787">
    <property type="entry name" value="Peptidase_M29"/>
</dbReference>
<evidence type="ECO:0000256" key="2">
    <source>
        <dbReference type="ARBA" id="ARBA00001946"/>
    </source>
</evidence>
<dbReference type="InterPro" id="IPR052170">
    <property type="entry name" value="M29_Exopeptidase"/>
</dbReference>
<comment type="cofactor">
    <cofactor evidence="3">
        <name>Zn(2+)</name>
        <dbReference type="ChEBI" id="CHEBI:29105"/>
    </cofactor>
</comment>
<dbReference type="GO" id="GO:0046872">
    <property type="term" value="F:metal ion binding"/>
    <property type="evidence" value="ECO:0007669"/>
    <property type="project" value="UniProtKB-KW"/>
</dbReference>
<dbReference type="Pfam" id="PF02073">
    <property type="entry name" value="Peptidase_M29"/>
    <property type="match status" value="1"/>
</dbReference>
<evidence type="ECO:0000256" key="7">
    <source>
        <dbReference type="ARBA" id="ARBA00022723"/>
    </source>
</evidence>
<dbReference type="PANTHER" id="PTHR34448:SF1">
    <property type="entry name" value="BLL6088 PROTEIN"/>
    <property type="match status" value="1"/>
</dbReference>
<keyword evidence="9" id="KW-0482">Metalloprotease</keyword>
<evidence type="ECO:0000256" key="1">
    <source>
        <dbReference type="ARBA" id="ARBA00001941"/>
    </source>
</evidence>
<dbReference type="PANTHER" id="PTHR34448">
    <property type="entry name" value="AMINOPEPTIDASE"/>
    <property type="match status" value="1"/>
</dbReference>
<keyword evidence="8" id="KW-0378">Hydrolase</keyword>
<comment type="cofactor">
    <cofactor evidence="2">
        <name>Mg(2+)</name>
        <dbReference type="ChEBI" id="CHEBI:18420"/>
    </cofactor>
</comment>
<proteinExistence type="inferred from homology"/>
<evidence type="ECO:0000313" key="10">
    <source>
        <dbReference type="EMBL" id="SVA18112.1"/>
    </source>
</evidence>
<evidence type="ECO:0008006" key="11">
    <source>
        <dbReference type="Google" id="ProtNLM"/>
    </source>
</evidence>